<reference evidence="2 3" key="1">
    <citation type="submission" date="2019-01" db="EMBL/GenBank/DDBJ databases">
        <authorList>
            <person name="Ferrante I. M."/>
        </authorList>
    </citation>
    <scope>NUCLEOTIDE SEQUENCE [LARGE SCALE GENOMIC DNA]</scope>
    <source>
        <strain evidence="2 3">B856</strain>
    </source>
</reference>
<evidence type="ECO:0000313" key="2">
    <source>
        <dbReference type="EMBL" id="VEU33591.1"/>
    </source>
</evidence>
<gene>
    <name evidence="2" type="ORF">PSNMU_V1.4_AUG-EV-PASAV3_0000190</name>
</gene>
<organism evidence="2 3">
    <name type="scientific">Pseudo-nitzschia multistriata</name>
    <dbReference type="NCBI Taxonomy" id="183589"/>
    <lineage>
        <taxon>Eukaryota</taxon>
        <taxon>Sar</taxon>
        <taxon>Stramenopiles</taxon>
        <taxon>Ochrophyta</taxon>
        <taxon>Bacillariophyta</taxon>
        <taxon>Bacillariophyceae</taxon>
        <taxon>Bacillariophycidae</taxon>
        <taxon>Bacillariales</taxon>
        <taxon>Bacillariaceae</taxon>
        <taxon>Pseudo-nitzschia</taxon>
    </lineage>
</organism>
<accession>A0A448YUY9</accession>
<dbReference type="Gene3D" id="3.40.50.1820">
    <property type="entry name" value="alpha/beta hydrolase"/>
    <property type="match status" value="1"/>
</dbReference>
<dbReference type="GO" id="GO:0006629">
    <property type="term" value="P:lipid metabolic process"/>
    <property type="evidence" value="ECO:0007669"/>
    <property type="project" value="InterPro"/>
</dbReference>
<dbReference type="EMBL" id="CAACVS010000003">
    <property type="protein sequence ID" value="VEU33591.1"/>
    <property type="molecule type" value="Genomic_DNA"/>
</dbReference>
<dbReference type="InterPro" id="IPR029058">
    <property type="entry name" value="AB_hydrolase_fold"/>
</dbReference>
<keyword evidence="3" id="KW-1185">Reference proteome</keyword>
<evidence type="ECO:0000313" key="3">
    <source>
        <dbReference type="Proteomes" id="UP000291116"/>
    </source>
</evidence>
<dbReference type="InterPro" id="IPR002921">
    <property type="entry name" value="Fungal_lipase-type"/>
</dbReference>
<name>A0A448YUY9_9STRA</name>
<dbReference type="PANTHER" id="PTHR45856">
    <property type="entry name" value="ALPHA/BETA-HYDROLASES SUPERFAMILY PROTEIN"/>
    <property type="match status" value="1"/>
</dbReference>
<dbReference type="SUPFAM" id="SSF53474">
    <property type="entry name" value="alpha/beta-Hydrolases"/>
    <property type="match status" value="1"/>
</dbReference>
<dbReference type="Proteomes" id="UP000291116">
    <property type="component" value="Unassembled WGS sequence"/>
</dbReference>
<dbReference type="InterPro" id="IPR051218">
    <property type="entry name" value="Sec_MonoDiacylglyc_Lipase"/>
</dbReference>
<dbReference type="AlphaFoldDB" id="A0A448YUY9"/>
<dbReference type="PANTHER" id="PTHR45856:SF24">
    <property type="entry name" value="FUNGAL LIPASE-LIKE DOMAIN-CONTAINING PROTEIN"/>
    <property type="match status" value="1"/>
</dbReference>
<protein>
    <recommendedName>
        <fullName evidence="1">Fungal lipase-type domain-containing protein</fullName>
    </recommendedName>
</protein>
<dbReference type="CDD" id="cd00519">
    <property type="entry name" value="Lipase_3"/>
    <property type="match status" value="1"/>
</dbReference>
<sequence>MAPDSVVVLSVYEEGLDQNYAASFAELFSRVIISARKDAIQLKIPEGFPTECLKKFEFEDVDLRNTQGEDGLSLKNIFRLFRDNEETIKGVLNISDKLKQMMRDMIEYFENQSDESSWKSENLFLEVWRAYEQNVSCVYGVFKDKKNKVITVTFRGSQFAPCTAVGITRDWRTNLTNWHRANATPDLAREKLKGQLKNGVFVHKGFYSYLFDNKFRQNKKQTFFQMKDDVKSLIEDGNPENYMIYITGHSLGGALACLSAFNLAGCSEKWIPKPVTCVTLAAPRVGTMGFRKAFQQLEKDGFLRHLRITYNKDVVPALPSFSFGLLGFSLRFWHMFPKQMKHVGINICARNDSIDPPVHPAGLGFWSSVKNAVRNFSLFRPFWAVSRYHDTGGYIKRFRDNKEALDSLFIDKMYQNPEIVGQDFRTYHYVEEKTNKEANNLDTIEVASA</sequence>
<proteinExistence type="predicted"/>
<dbReference type="OrthoDB" id="49199at2759"/>
<dbReference type="Pfam" id="PF01764">
    <property type="entry name" value="Lipase_3"/>
    <property type="match status" value="1"/>
</dbReference>
<evidence type="ECO:0000259" key="1">
    <source>
        <dbReference type="Pfam" id="PF01764"/>
    </source>
</evidence>
<feature type="domain" description="Fungal lipase-type" evidence="1">
    <location>
        <begin position="168"/>
        <end position="321"/>
    </location>
</feature>